<dbReference type="PROSITE" id="PS50125">
    <property type="entry name" value="GUANYLATE_CYCLASE_2"/>
    <property type="match status" value="1"/>
</dbReference>
<dbReference type="GO" id="GO:0004016">
    <property type="term" value="F:adenylate cyclase activity"/>
    <property type="evidence" value="ECO:0007669"/>
    <property type="project" value="UniProtKB-ARBA"/>
</dbReference>
<dbReference type="InterPro" id="IPR029787">
    <property type="entry name" value="Nucleotide_cyclase"/>
</dbReference>
<evidence type="ECO:0000259" key="2">
    <source>
        <dbReference type="PROSITE" id="PS50125"/>
    </source>
</evidence>
<dbReference type="RefSeq" id="WP_107154364.1">
    <property type="nucleotide sequence ID" value="NZ_PYUC01000027.1"/>
</dbReference>
<dbReference type="Gene3D" id="3.30.70.1230">
    <property type="entry name" value="Nucleotide cyclase"/>
    <property type="match status" value="1"/>
</dbReference>
<dbReference type="InterPro" id="IPR001054">
    <property type="entry name" value="A/G_cyclase"/>
</dbReference>
<dbReference type="Proteomes" id="UP000240638">
    <property type="component" value="Unassembled WGS sequence"/>
</dbReference>
<feature type="transmembrane region" description="Helical" evidence="1">
    <location>
        <begin position="393"/>
        <end position="414"/>
    </location>
</feature>
<dbReference type="GO" id="GO:0035556">
    <property type="term" value="P:intracellular signal transduction"/>
    <property type="evidence" value="ECO:0007669"/>
    <property type="project" value="InterPro"/>
</dbReference>
<feature type="transmembrane region" description="Helical" evidence="1">
    <location>
        <begin position="420"/>
        <end position="441"/>
    </location>
</feature>
<dbReference type="Pfam" id="PF00211">
    <property type="entry name" value="Guanylate_cyc"/>
    <property type="match status" value="1"/>
</dbReference>
<evidence type="ECO:0000256" key="1">
    <source>
        <dbReference type="SAM" id="Phobius"/>
    </source>
</evidence>
<comment type="caution">
    <text evidence="3">The sequence shown here is derived from an EMBL/GenBank/DDBJ whole genome shotgun (WGS) entry which is preliminary data.</text>
</comment>
<dbReference type="GO" id="GO:0006171">
    <property type="term" value="P:cAMP biosynthetic process"/>
    <property type="evidence" value="ECO:0007669"/>
    <property type="project" value="TreeGrafter"/>
</dbReference>
<dbReference type="SUPFAM" id="SSF55073">
    <property type="entry name" value="Nucleotide cyclase"/>
    <property type="match status" value="1"/>
</dbReference>
<evidence type="ECO:0000313" key="3">
    <source>
        <dbReference type="EMBL" id="PTB16901.1"/>
    </source>
</evidence>
<protein>
    <submittedName>
        <fullName evidence="3">Adenylate/guanylate cyclase domain-containing protein</fullName>
    </submittedName>
</protein>
<sequence>MKRPLPRWIAGLSILAVLLGHVAGFYRLLAVDVLDNLIYDARLRMTMPGTRDDRIVIIDIDERSLSAIGRWPWGRDRMAELVDKLFAARAKVVAFDIVMAEPDRSSGLATLEQLAAGDMRGDARYLAVLNGLRAQLDFDNRFAAALRERPVALGYYMSGRDEAHGALPPPVLSAAVFAGHRTGLRQAYGYGGNLAVFQQAALGAGFFNPVVDFDGNVRRVPLLIRHKDKVYESLSLAVVRLALGNPAIAPDFGERGERGDDPLESLQLALPHGTVKVPVDESGAALVPYRGRDHSFPYVSAVDVLAGRVPAARLANRIVLIGTTAPGLLDMRSTPVGSVYPGVEIHANLVSGILDGTLKHVPAYADAIQLLAMLVIGLSMTFAVPWRAPLRATAITVALLGAAIAGDFALWTYGNAVLPLAASVLLIAALFVLNMSLGFFVESRHRRQFANLFGQYVPPELVEQMSREPHRYSMDGRRAELTVLFSDVRGFTAIAETLEPEALARWMNEYLGAMTTVIRTHRGTLDKYIGDAIMAFWGAPLPEPLHARQAVLAALRMREALRPLNTALMERGEPTIDIGVGINTGPMTVGDMGSHVRRAYTVMGDAVNLGARLEGISKHYGVDIVVGEATRAQTTPNIVYRELDHVRVKGKREAVAIYEPVDEAYKLSHSEVAELARWHEALQLYRRGEWDAAEASLRALRDAVPQRRLYTLYLERIAAMRASRDDADAWDGVHEFDAK</sequence>
<dbReference type="PANTHER" id="PTHR43081">
    <property type="entry name" value="ADENYLATE CYCLASE, TERMINAL-DIFFERENTIATION SPECIFIC-RELATED"/>
    <property type="match status" value="1"/>
</dbReference>
<reference evidence="3 4" key="1">
    <citation type="submission" date="2018-03" db="EMBL/GenBank/DDBJ databases">
        <title>Whole genome analyses suggest that Burkholderia sensu lato contains two further novel genera in the rhizoxinica-symbiotica group Mycetohabitans gen. nov., and Trinickia gen. nov.: implications for the evolution of diazotrophy and nodulation in the Burkholderiaceae.</title>
        <authorList>
            <person name="Estrada De Los Santos P."/>
            <person name="Palmer M."/>
            <person name="Chavez-Ramirez B."/>
            <person name="Steenkamp E.T."/>
            <person name="Hirsch A.M."/>
            <person name="Manyaka P."/>
            <person name="Maluk M."/>
            <person name="Lafos M."/>
            <person name="Crook M."/>
            <person name="Gross E."/>
            <person name="Simon M.F."/>
            <person name="Bueno Dos Reis Junior F."/>
            <person name="Poole P.S."/>
            <person name="Venter S.N."/>
            <person name="James E.K."/>
        </authorList>
    </citation>
    <scope>NUCLEOTIDE SEQUENCE [LARGE SCALE GENOMIC DNA]</scope>
    <source>
        <strain evidence="3 4">JPY-366</strain>
    </source>
</reference>
<dbReference type="SMART" id="SM00044">
    <property type="entry name" value="CYCc"/>
    <property type="match status" value="1"/>
</dbReference>
<dbReference type="AlphaFoldDB" id="A0A2T3XK52"/>
<keyword evidence="1" id="KW-0812">Transmembrane</keyword>
<gene>
    <name evidence="3" type="ORF">C9I57_30985</name>
</gene>
<feature type="domain" description="Guanylate cyclase" evidence="2">
    <location>
        <begin position="482"/>
        <end position="614"/>
    </location>
</feature>
<evidence type="ECO:0000313" key="4">
    <source>
        <dbReference type="Proteomes" id="UP000240638"/>
    </source>
</evidence>
<dbReference type="InterPro" id="IPR050697">
    <property type="entry name" value="Adenylyl/Guanylyl_Cyclase_3/4"/>
</dbReference>
<dbReference type="EMBL" id="PYUC01000027">
    <property type="protein sequence ID" value="PTB16901.1"/>
    <property type="molecule type" value="Genomic_DNA"/>
</dbReference>
<name>A0A2T3XK52_9BURK</name>
<keyword evidence="1" id="KW-0472">Membrane</keyword>
<proteinExistence type="predicted"/>
<dbReference type="PANTHER" id="PTHR43081:SF1">
    <property type="entry name" value="ADENYLATE CYCLASE, TERMINAL-DIFFERENTIATION SPECIFIC"/>
    <property type="match status" value="1"/>
</dbReference>
<organism evidence="3 4">
    <name type="scientific">Trinickia symbiotica</name>
    <dbReference type="NCBI Taxonomy" id="863227"/>
    <lineage>
        <taxon>Bacteria</taxon>
        <taxon>Pseudomonadati</taxon>
        <taxon>Pseudomonadota</taxon>
        <taxon>Betaproteobacteria</taxon>
        <taxon>Burkholderiales</taxon>
        <taxon>Burkholderiaceae</taxon>
        <taxon>Trinickia</taxon>
    </lineage>
</organism>
<feature type="transmembrane region" description="Helical" evidence="1">
    <location>
        <begin position="367"/>
        <end position="386"/>
    </location>
</feature>
<dbReference type="CDD" id="cd07302">
    <property type="entry name" value="CHD"/>
    <property type="match status" value="1"/>
</dbReference>
<dbReference type="InterPro" id="IPR007890">
    <property type="entry name" value="CHASE2"/>
</dbReference>
<dbReference type="SMART" id="SM01080">
    <property type="entry name" value="CHASE2"/>
    <property type="match status" value="1"/>
</dbReference>
<dbReference type="Pfam" id="PF05226">
    <property type="entry name" value="CHASE2"/>
    <property type="match status" value="1"/>
</dbReference>
<accession>A0A2T3XK52</accession>
<keyword evidence="1" id="KW-1133">Transmembrane helix</keyword>